<dbReference type="Proteomes" id="UP000772618">
    <property type="component" value="Unassembled WGS sequence"/>
</dbReference>
<dbReference type="EMBL" id="JAHESD010000010">
    <property type="protein sequence ID" value="MBT1702969.1"/>
    <property type="molecule type" value="Genomic_DNA"/>
</dbReference>
<evidence type="ECO:0000313" key="1">
    <source>
        <dbReference type="EMBL" id="MBT1702969.1"/>
    </source>
</evidence>
<organism evidence="1 2">
    <name type="scientific">Chryseosolibacter indicus</name>
    <dbReference type="NCBI Taxonomy" id="2782351"/>
    <lineage>
        <taxon>Bacteria</taxon>
        <taxon>Pseudomonadati</taxon>
        <taxon>Bacteroidota</taxon>
        <taxon>Cytophagia</taxon>
        <taxon>Cytophagales</taxon>
        <taxon>Chryseotaleaceae</taxon>
        <taxon>Chryseosolibacter</taxon>
    </lineage>
</organism>
<protein>
    <recommendedName>
        <fullName evidence="3">Ig-like domain-containing protein</fullName>
    </recommendedName>
</protein>
<reference evidence="1 2" key="1">
    <citation type="submission" date="2021-05" db="EMBL/GenBank/DDBJ databases">
        <title>A Polyphasic approach of four new species of the genus Ohtaekwangia: Ohtaekwangia histidinii sp. nov., Ohtaekwangia cretensis sp. nov., Ohtaekwangia indiensis sp. nov., Ohtaekwangia reichenbachii sp. nov. from diverse environment.</title>
        <authorList>
            <person name="Octaviana S."/>
        </authorList>
    </citation>
    <scope>NUCLEOTIDE SEQUENCE [LARGE SCALE GENOMIC DNA]</scope>
    <source>
        <strain evidence="1 2">PWU20</strain>
    </source>
</reference>
<accession>A0ABS5VNF1</accession>
<keyword evidence="2" id="KW-1185">Reference proteome</keyword>
<comment type="caution">
    <text evidence="1">The sequence shown here is derived from an EMBL/GenBank/DDBJ whole genome shotgun (WGS) entry which is preliminary data.</text>
</comment>
<sequence>MAKQSLNTLKNWFKKGLKPLESQFADWLDSFYHRDATDIPMSSIQGLTNALNSFVSSDTIEALNLAKENKDEKGTANGYAPLGADGKVPEEHLPPIASDLNSVLEVGNDAGGQNIVNLADPVGAQDADTKAAREAGDESVINQLLDGADEDDNTLKKLAVKINAIHTLLTSDDVDLDTIQEIVDYIKEHESDINSLLSGKVNITDVYNALDQVLAGKVLDARQGKVLKDLIDALSAAIALKAPLTSPALTGTPTAPTAALGTKTQQLATTEFVQDENGKVVTANISGSVTIDLSTGRVFILTLTGNVTNFNFSNEVVGKAYTFIFKKDTTEKTISWTAGRYEYQNEIPPVLTTYALNGKTYSKDIITALCSSAGRLDLFEAPNWIPN</sequence>
<evidence type="ECO:0008006" key="3">
    <source>
        <dbReference type="Google" id="ProtNLM"/>
    </source>
</evidence>
<dbReference type="RefSeq" id="WP_254152939.1">
    <property type="nucleotide sequence ID" value="NZ_JAHESD010000010.1"/>
</dbReference>
<name>A0ABS5VNF1_9BACT</name>
<gene>
    <name evidence="1" type="ORF">KK060_06740</name>
</gene>
<proteinExistence type="predicted"/>
<evidence type="ECO:0000313" key="2">
    <source>
        <dbReference type="Proteomes" id="UP000772618"/>
    </source>
</evidence>